<dbReference type="EMBL" id="BSEH01000230">
    <property type="protein sequence ID" value="GLJ57992.1"/>
    <property type="molecule type" value="Genomic_DNA"/>
</dbReference>
<dbReference type="EMBL" id="BSEH01000282">
    <property type="protein sequence ID" value="GLJ58129.1"/>
    <property type="molecule type" value="Genomic_DNA"/>
</dbReference>
<dbReference type="EMBL" id="BSEH01000282">
    <property type="protein sequence ID" value="GLJ58131.1"/>
    <property type="molecule type" value="Genomic_DNA"/>
</dbReference>
<keyword evidence="3 4" id="KW-0539">Nucleus</keyword>
<dbReference type="EMBL" id="BSEH01000230">
    <property type="protein sequence ID" value="GLJ57988.1"/>
    <property type="molecule type" value="Genomic_DNA"/>
</dbReference>
<name>A0AAD3NR29_CRYJA</name>
<reference evidence="11" key="1">
    <citation type="submission" date="2022-12" db="EMBL/GenBank/DDBJ databases">
        <title>Chromosome-Level Genome Assembly of Japanese Cedar (Cryptomeriajaponica D. Don).</title>
        <authorList>
            <person name="Fujino T."/>
            <person name="Yamaguchi K."/>
            <person name="Yokoyama T."/>
            <person name="Hamanaka T."/>
            <person name="Harazono Y."/>
            <person name="Kamada H."/>
            <person name="Kobayashi W."/>
            <person name="Ujino-Ihara T."/>
            <person name="Uchiyama K."/>
            <person name="Matsumoto A."/>
            <person name="Izuno A."/>
            <person name="Tsumura Y."/>
            <person name="Toyoda A."/>
            <person name="Shigenobu S."/>
            <person name="Moriguchi Y."/>
            <person name="Ueno S."/>
            <person name="Kasahara M."/>
        </authorList>
    </citation>
    <scope>NUCLEOTIDE SEQUENCE</scope>
</reference>
<evidence type="ECO:0000259" key="5">
    <source>
        <dbReference type="SMART" id="SM00761"/>
    </source>
</evidence>
<feature type="domain" description="Histone deacetylase interacting" evidence="5">
    <location>
        <begin position="148"/>
        <end position="248"/>
    </location>
</feature>
<dbReference type="AlphaFoldDB" id="A0AAD3NR29"/>
<proteinExistence type="predicted"/>
<keyword evidence="2" id="KW-0678">Repressor</keyword>
<dbReference type="PANTHER" id="PTHR12346">
    <property type="entry name" value="SIN3B-RELATED"/>
    <property type="match status" value="1"/>
</dbReference>
<evidence type="ECO:0000256" key="1">
    <source>
        <dbReference type="ARBA" id="ARBA00004123"/>
    </source>
</evidence>
<accession>A0AAD3NR29</accession>
<dbReference type="InterPro" id="IPR013194">
    <property type="entry name" value="HDAC_interact_dom"/>
</dbReference>
<evidence type="ECO:0000313" key="6">
    <source>
        <dbReference type="EMBL" id="GLJ57983.1"/>
    </source>
</evidence>
<evidence type="ECO:0000313" key="8">
    <source>
        <dbReference type="EMBL" id="GLJ57990.1"/>
    </source>
</evidence>
<dbReference type="Pfam" id="PF08295">
    <property type="entry name" value="Sin3_corepress"/>
    <property type="match status" value="1"/>
</dbReference>
<evidence type="ECO:0000313" key="9">
    <source>
        <dbReference type="EMBL" id="GLJ57992.1"/>
    </source>
</evidence>
<dbReference type="SUPFAM" id="SSF47762">
    <property type="entry name" value="PAH2 domain"/>
    <property type="match status" value="1"/>
</dbReference>
<dbReference type="PANTHER" id="PTHR12346:SF0">
    <property type="entry name" value="SIN3A, ISOFORM G"/>
    <property type="match status" value="1"/>
</dbReference>
<gene>
    <name evidence="6" type="ORF">SUGI_1397080</name>
    <name evidence="7" type="ORF">SUGI_1397130</name>
    <name evidence="8" type="ORF">SUGI_1397150</name>
    <name evidence="9" type="ORF">SUGI_1397170</name>
    <name evidence="10" type="ORF">SUGI_1421060</name>
    <name evidence="11" type="ORF">SUGI_1421080</name>
    <name evidence="12" type="ORF">SUGI_1421100</name>
</gene>
<dbReference type="EMBL" id="BSEH01000230">
    <property type="protein sequence ID" value="GLJ57983.1"/>
    <property type="molecule type" value="Genomic_DNA"/>
</dbReference>
<evidence type="ECO:0000313" key="11">
    <source>
        <dbReference type="EMBL" id="GLJ58131.1"/>
    </source>
</evidence>
<dbReference type="GO" id="GO:0000118">
    <property type="term" value="C:histone deacetylase complex"/>
    <property type="evidence" value="ECO:0007669"/>
    <property type="project" value="TreeGrafter"/>
</dbReference>
<evidence type="ECO:0000256" key="3">
    <source>
        <dbReference type="ARBA" id="ARBA00023242"/>
    </source>
</evidence>
<evidence type="ECO:0000313" key="13">
    <source>
        <dbReference type="Proteomes" id="UP001234787"/>
    </source>
</evidence>
<dbReference type="GO" id="GO:0000785">
    <property type="term" value="C:chromatin"/>
    <property type="evidence" value="ECO:0007669"/>
    <property type="project" value="TreeGrafter"/>
</dbReference>
<dbReference type="SMART" id="SM00761">
    <property type="entry name" value="HDAC_interact"/>
    <property type="match status" value="1"/>
</dbReference>
<dbReference type="Proteomes" id="UP001234787">
    <property type="component" value="Unassembled WGS sequence"/>
</dbReference>
<dbReference type="EMBL" id="BSEH01000230">
    <property type="protein sequence ID" value="GLJ57990.1"/>
    <property type="molecule type" value="Genomic_DNA"/>
</dbReference>
<dbReference type="GO" id="GO:0000122">
    <property type="term" value="P:negative regulation of transcription by RNA polymerase II"/>
    <property type="evidence" value="ECO:0007669"/>
    <property type="project" value="TreeGrafter"/>
</dbReference>
<dbReference type="InterPro" id="IPR003822">
    <property type="entry name" value="PAH"/>
</dbReference>
<evidence type="ECO:0000313" key="7">
    <source>
        <dbReference type="EMBL" id="GLJ57988.1"/>
    </source>
</evidence>
<keyword evidence="13" id="KW-1185">Reference proteome</keyword>
<dbReference type="Gene3D" id="1.20.1160.11">
    <property type="entry name" value="Paired amphipathic helix"/>
    <property type="match status" value="1"/>
</dbReference>
<comment type="caution">
    <text evidence="11">The sequence shown here is derived from an EMBL/GenBank/DDBJ whole genome shotgun (WGS) entry which is preliminary data.</text>
</comment>
<dbReference type="GO" id="GO:0003714">
    <property type="term" value="F:transcription corepressor activity"/>
    <property type="evidence" value="ECO:0007669"/>
    <property type="project" value="InterPro"/>
</dbReference>
<comment type="subcellular location">
    <subcellularLocation>
        <location evidence="1 4">Nucleus</location>
    </subcellularLocation>
</comment>
<evidence type="ECO:0000313" key="12">
    <source>
        <dbReference type="EMBL" id="GLJ58133.1"/>
    </source>
</evidence>
<dbReference type="EMBL" id="BSEH01000282">
    <property type="protein sequence ID" value="GLJ58133.1"/>
    <property type="molecule type" value="Genomic_DNA"/>
</dbReference>
<dbReference type="Pfam" id="PF02671">
    <property type="entry name" value="PAH"/>
    <property type="match status" value="1"/>
</dbReference>
<dbReference type="InterPro" id="IPR036600">
    <property type="entry name" value="PAH_sf"/>
</dbReference>
<evidence type="ECO:0000256" key="4">
    <source>
        <dbReference type="PROSITE-ProRule" id="PRU00810"/>
    </source>
</evidence>
<protein>
    <recommendedName>
        <fullName evidence="5">Histone deacetylase interacting domain-containing protein</fullName>
    </recommendedName>
</protein>
<dbReference type="PROSITE" id="PS51477">
    <property type="entry name" value="PAH"/>
    <property type="match status" value="1"/>
</dbReference>
<organism evidence="11 13">
    <name type="scientific">Cryptomeria japonica</name>
    <name type="common">Japanese cedar</name>
    <name type="synonym">Cupressus japonica</name>
    <dbReference type="NCBI Taxonomy" id="3369"/>
    <lineage>
        <taxon>Eukaryota</taxon>
        <taxon>Viridiplantae</taxon>
        <taxon>Streptophyta</taxon>
        <taxon>Embryophyta</taxon>
        <taxon>Tracheophyta</taxon>
        <taxon>Spermatophyta</taxon>
        <taxon>Pinopsida</taxon>
        <taxon>Pinidae</taxon>
        <taxon>Conifers II</taxon>
        <taxon>Cupressales</taxon>
        <taxon>Cupressaceae</taxon>
        <taxon>Cryptomeria</taxon>
    </lineage>
</organism>
<evidence type="ECO:0000313" key="10">
    <source>
        <dbReference type="EMBL" id="GLJ58129.1"/>
    </source>
</evidence>
<dbReference type="InterPro" id="IPR039774">
    <property type="entry name" value="Sin3-like"/>
</dbReference>
<sequence length="342" mass="40050">MKRAAEKERSEIRGPKRCRFAEGYEEMPLPTEIDAQSYLISVKEHFKDDMGKFAEFIQILDDFRSKTCDAIKVIARLKQLVKSHELLLGFNKFLPKGFEILLPSEDFLRDGHKDQHHKSRAMLGSNALPASNNEKITYKPKSEMDLSHLEQCTPRYRLIPQNFLKPVASCSTDLDAEVLNDICVSVASGTEDYRRKRQFNTYEQAILNCEDDRFELDMLIKNLEAAIERVHELLEKQHAHFRIEDHLTAMNLRCIELIYGNCGLRIIDLLLEKPDRCLPVIVKRLQQKHDEWVDCRTRFNKGWADVYTKYYQRSLDHHSSRFNQRDAKCLSHLENIMEDCCI</sequence>
<evidence type="ECO:0000256" key="2">
    <source>
        <dbReference type="ARBA" id="ARBA00022491"/>
    </source>
</evidence>